<feature type="region of interest" description="Disordered" evidence="22">
    <location>
        <begin position="785"/>
        <end position="804"/>
    </location>
</feature>
<dbReference type="GO" id="GO:0005524">
    <property type="term" value="F:ATP binding"/>
    <property type="evidence" value="ECO:0007669"/>
    <property type="project" value="UniProtKB-UniRule"/>
</dbReference>
<dbReference type="Gramene" id="Ma06_t18200.1">
    <property type="protein sequence ID" value="Ma06_p18200.1"/>
    <property type="gene ID" value="Ma06_g18200"/>
</dbReference>
<evidence type="ECO:0000256" key="20">
    <source>
        <dbReference type="ARBA" id="ARBA00048679"/>
    </source>
</evidence>
<keyword evidence="14 21" id="KW-0067">ATP-binding</keyword>
<dbReference type="EC" id="2.7.11.1" evidence="4"/>
<dbReference type="GO" id="GO:0038023">
    <property type="term" value="F:signaling receptor activity"/>
    <property type="evidence" value="ECO:0000318"/>
    <property type="project" value="GO_Central"/>
</dbReference>
<dbReference type="GO" id="GO:0004674">
    <property type="term" value="F:protein serine/threonine kinase activity"/>
    <property type="evidence" value="ECO:0007669"/>
    <property type="project" value="UniProtKB-KW"/>
</dbReference>
<evidence type="ECO:0000313" key="26">
    <source>
        <dbReference type="EnsemblPlants" id="Ma06_p18200.1"/>
    </source>
</evidence>
<accession>A0A804JHK4</accession>
<dbReference type="FunFam" id="3.30.200.20:FF:000309">
    <property type="entry name" value="Leucine-rich repeat receptor protein kinase MSP1"/>
    <property type="match status" value="1"/>
</dbReference>
<dbReference type="Gene3D" id="3.80.10.10">
    <property type="entry name" value="Ribonuclease Inhibitor"/>
    <property type="match status" value="3"/>
</dbReference>
<dbReference type="Proteomes" id="UP000012960">
    <property type="component" value="Unplaced"/>
</dbReference>
<evidence type="ECO:0000256" key="12">
    <source>
        <dbReference type="ARBA" id="ARBA00022741"/>
    </source>
</evidence>
<feature type="chain" id="PRO_5033611780" description="non-specific serine/threonine protein kinase" evidence="23">
    <location>
        <begin position="25"/>
        <end position="1151"/>
    </location>
</feature>
<dbReference type="InterPro" id="IPR008271">
    <property type="entry name" value="Ser/Thr_kinase_AS"/>
</dbReference>
<keyword evidence="6" id="KW-0597">Phosphoprotein</keyword>
<evidence type="ECO:0000313" key="25">
    <source>
        <dbReference type="EMBL" id="CAG1846622.1"/>
    </source>
</evidence>
<keyword evidence="11" id="KW-0677">Repeat</keyword>
<feature type="binding site" evidence="21">
    <location>
        <position position="863"/>
    </location>
    <ligand>
        <name>ATP</name>
        <dbReference type="ChEBI" id="CHEBI:30616"/>
    </ligand>
</feature>
<evidence type="ECO:0000256" key="11">
    <source>
        <dbReference type="ARBA" id="ARBA00022737"/>
    </source>
</evidence>
<keyword evidence="10 23" id="KW-0732">Signal</keyword>
<feature type="domain" description="Protein kinase" evidence="24">
    <location>
        <begin position="834"/>
        <end position="1108"/>
    </location>
</feature>
<evidence type="ECO:0000313" key="27">
    <source>
        <dbReference type="Proteomes" id="UP000012960"/>
    </source>
</evidence>
<dbReference type="SUPFAM" id="SSF52058">
    <property type="entry name" value="L domain-like"/>
    <property type="match status" value="2"/>
</dbReference>
<evidence type="ECO:0000256" key="2">
    <source>
        <dbReference type="ARBA" id="ARBA00004479"/>
    </source>
</evidence>
<keyword evidence="16" id="KW-0472">Membrane</keyword>
<dbReference type="Pfam" id="PF13855">
    <property type="entry name" value="LRR_8"/>
    <property type="match status" value="1"/>
</dbReference>
<evidence type="ECO:0000256" key="16">
    <source>
        <dbReference type="ARBA" id="ARBA00023136"/>
    </source>
</evidence>
<evidence type="ECO:0000256" key="9">
    <source>
        <dbReference type="ARBA" id="ARBA00022692"/>
    </source>
</evidence>
<evidence type="ECO:0000256" key="7">
    <source>
        <dbReference type="ARBA" id="ARBA00022614"/>
    </source>
</evidence>
<keyword evidence="5" id="KW-0723">Serine/threonine-protein kinase</keyword>
<keyword evidence="12 21" id="KW-0547">Nucleotide-binding</keyword>
<dbReference type="Gene3D" id="3.30.200.20">
    <property type="entry name" value="Phosphorylase Kinase, domain 1"/>
    <property type="match status" value="1"/>
</dbReference>
<dbReference type="InterPro" id="IPR003591">
    <property type="entry name" value="Leu-rich_rpt_typical-subtyp"/>
</dbReference>
<keyword evidence="17" id="KW-0675">Receptor</keyword>
<dbReference type="PROSITE" id="PS00107">
    <property type="entry name" value="PROTEIN_KINASE_ATP"/>
    <property type="match status" value="1"/>
</dbReference>
<dbReference type="Pfam" id="PF08263">
    <property type="entry name" value="LRRNT_2"/>
    <property type="match status" value="1"/>
</dbReference>
<evidence type="ECO:0000256" key="5">
    <source>
        <dbReference type="ARBA" id="ARBA00022527"/>
    </source>
</evidence>
<dbReference type="OrthoDB" id="676979at2759"/>
<dbReference type="InterPro" id="IPR001611">
    <property type="entry name" value="Leu-rich_rpt"/>
</dbReference>
<dbReference type="Pfam" id="PF00560">
    <property type="entry name" value="LRR_1"/>
    <property type="match status" value="8"/>
</dbReference>
<dbReference type="InterPro" id="IPR013210">
    <property type="entry name" value="LRR_N_plant-typ"/>
</dbReference>
<evidence type="ECO:0000256" key="6">
    <source>
        <dbReference type="ARBA" id="ARBA00022553"/>
    </source>
</evidence>
<feature type="region of interest" description="Disordered" evidence="22">
    <location>
        <begin position="1116"/>
        <end position="1141"/>
    </location>
</feature>
<keyword evidence="15" id="KW-1133">Transmembrane helix</keyword>
<dbReference type="InterPro" id="IPR017441">
    <property type="entry name" value="Protein_kinase_ATP_BS"/>
</dbReference>
<dbReference type="Gene3D" id="1.10.510.10">
    <property type="entry name" value="Transferase(Phosphotransferase) domain 1"/>
    <property type="match status" value="1"/>
</dbReference>
<name>A0A804JHK4_MUSAM</name>
<protein>
    <recommendedName>
        <fullName evidence="4">non-specific serine/threonine protein kinase</fullName>
        <ecNumber evidence="4">2.7.11.1</ecNumber>
    </recommendedName>
</protein>
<keyword evidence="7" id="KW-0433">Leucine-rich repeat</keyword>
<evidence type="ECO:0000259" key="24">
    <source>
        <dbReference type="PROSITE" id="PS50011"/>
    </source>
</evidence>
<dbReference type="InterPro" id="IPR000719">
    <property type="entry name" value="Prot_kinase_dom"/>
</dbReference>
<dbReference type="EnsemblPlants" id="Ma06_t18200.1">
    <property type="protein sequence ID" value="Ma06_p18200.1"/>
    <property type="gene ID" value="Ma06_g18200"/>
</dbReference>
<dbReference type="InterPro" id="IPR032675">
    <property type="entry name" value="LRR_dom_sf"/>
</dbReference>
<dbReference type="FunFam" id="3.80.10.10:FF:000041">
    <property type="entry name" value="LRR receptor-like serine/threonine-protein kinase ERECTA"/>
    <property type="match status" value="1"/>
</dbReference>
<feature type="compositionally biased region" description="Low complexity" evidence="22">
    <location>
        <begin position="1131"/>
        <end position="1141"/>
    </location>
</feature>
<comment type="similarity">
    <text evidence="3">Belongs to the protein kinase superfamily. Ser/Thr protein kinase family.</text>
</comment>
<dbReference type="GO" id="GO:0005886">
    <property type="term" value="C:plasma membrane"/>
    <property type="evidence" value="ECO:0000318"/>
    <property type="project" value="GO_Central"/>
</dbReference>
<evidence type="ECO:0000256" key="18">
    <source>
        <dbReference type="ARBA" id="ARBA00023180"/>
    </source>
</evidence>
<sequence length="1151" mass="123186">MSAEKVSFCCCISFLMLSSVFVSGEAVPGGGGASDKDVLLRLKRHLQAKNPIYQGAYARWNEPDPSPCGWEGITCNDADRVVGVNLAGSNIAGEIFPGFSFLTELARLDLSSNTIGGQLPPDLNKCSGLRYLNVSHNLIGGELNLTGLVNLETLDLTLNRFNGSIRHNFPALCANLVSLNVSTNGFAGDITGCFDHCPKLKFLDLSSNQFSGRIWLGFPNLREFSVAENSLVGGFPSSTFGSTCDLEILDLSANNFSGAFPDSIANCSKLTSLNLWGNVFTGTIPCAIGLLSELSALNLGNNSFDPEIPQELVNLTKLVFLDFSNSGFNGDIQEIFGRFAAMSYLILQGNQYTGGIASSGILKLPNLVRLDLSFNRLSGNIPVGITRMPTLKILILAGNEFSGGIPPDFGSMAGVQLLDLSYNKLTGSIPAAIGKLTSLLWLMLAENNLTGEIPPEIGNCSSLMWLNLRNNQLSGRIPPEISAMGKDPFPTFEANRREIIGVAAGSGECLAMKRWIPASYPPFNFIYALMTRKTCRDTWDRLLKGYGIFQFCANSTSGVRTLAISGYLQFSLNRLSGEIPPEIGRMMNFSMIQLSANRLSGRLPTEIGKVPLVVLNVSHNGLSGGIPEEIGFLRCLSSLDLSRNNFSGELPSSLNGLSELNKFNVSYNPLLSGVVPTNGQIATFGNDSFLGDPLISFASSSARDTPPVTRNNGPAGEGGRWRVAAFWVFFALSSAFVLCGALSLAVLCLGGARAAVDTYADPEPEPEGLLLDGAKCRSDACRSSTVTSTSTSSAEGVSGCSSKGSAGVRVFRLDRGAEGLTFTYDDIVAATGNFDERMVVGRGGHGVVYRGVLPDGRRVAVKKLQRRGNGRGEEEDEGEREFRAEMEVMTGRGHPNMVALHGWCLAGAARLLVYEYMEGGSLEEVIEEWGRFGWERRLAAATGVARALAFLHHECTPAVVHRDVKASNVMLDARGRARVTDFGLARAVEAGESHVSTVVAGTVGYVAPEYGRTWRATTRGDVYSFGVLAMELATGRRALDGGEESLVERVRRAAAQEVGLRLVGAAGEEPGEGVTAMLGLLMVGLRCTAESPQARPDMREVLGKLLRICNSSGIGASEVGSSDTSPPPHWSLQSHSTSSSSSVKSYWEGYF</sequence>
<dbReference type="PROSITE" id="PS00108">
    <property type="entry name" value="PROTEIN_KINASE_ST"/>
    <property type="match status" value="1"/>
</dbReference>
<dbReference type="FunFam" id="3.80.10.10:FF:000691">
    <property type="entry name" value="Putative LRR receptor-like serine/threonine-protein kinase"/>
    <property type="match status" value="1"/>
</dbReference>
<organism evidence="26 27">
    <name type="scientific">Musa acuminata subsp. malaccensis</name>
    <name type="common">Wild banana</name>
    <name type="synonym">Musa malaccensis</name>
    <dbReference type="NCBI Taxonomy" id="214687"/>
    <lineage>
        <taxon>Eukaryota</taxon>
        <taxon>Viridiplantae</taxon>
        <taxon>Streptophyta</taxon>
        <taxon>Embryophyta</taxon>
        <taxon>Tracheophyta</taxon>
        <taxon>Spermatophyta</taxon>
        <taxon>Magnoliopsida</taxon>
        <taxon>Liliopsida</taxon>
        <taxon>Zingiberales</taxon>
        <taxon>Musaceae</taxon>
        <taxon>Musa</taxon>
    </lineage>
</organism>
<keyword evidence="27" id="KW-1185">Reference proteome</keyword>
<dbReference type="SUPFAM" id="SSF56112">
    <property type="entry name" value="Protein kinase-like (PK-like)"/>
    <property type="match status" value="1"/>
</dbReference>
<evidence type="ECO:0000256" key="10">
    <source>
        <dbReference type="ARBA" id="ARBA00022729"/>
    </source>
</evidence>
<evidence type="ECO:0000256" key="15">
    <source>
        <dbReference type="ARBA" id="ARBA00022989"/>
    </source>
</evidence>
<dbReference type="EMBL" id="HG996471">
    <property type="protein sequence ID" value="CAG1846622.1"/>
    <property type="molecule type" value="Genomic_DNA"/>
</dbReference>
<evidence type="ECO:0000256" key="22">
    <source>
        <dbReference type="SAM" id="MobiDB-lite"/>
    </source>
</evidence>
<evidence type="ECO:0000256" key="13">
    <source>
        <dbReference type="ARBA" id="ARBA00022777"/>
    </source>
</evidence>
<dbReference type="FunCoup" id="A0A804JHK4">
    <property type="interactions" value="1456"/>
</dbReference>
<keyword evidence="13" id="KW-0418">Kinase</keyword>
<evidence type="ECO:0000256" key="8">
    <source>
        <dbReference type="ARBA" id="ARBA00022679"/>
    </source>
</evidence>
<comment type="catalytic activity">
    <reaction evidence="19">
        <text>L-threonyl-[protein] + ATP = O-phospho-L-threonyl-[protein] + ADP + H(+)</text>
        <dbReference type="Rhea" id="RHEA:46608"/>
        <dbReference type="Rhea" id="RHEA-COMP:11060"/>
        <dbReference type="Rhea" id="RHEA-COMP:11605"/>
        <dbReference type="ChEBI" id="CHEBI:15378"/>
        <dbReference type="ChEBI" id="CHEBI:30013"/>
        <dbReference type="ChEBI" id="CHEBI:30616"/>
        <dbReference type="ChEBI" id="CHEBI:61977"/>
        <dbReference type="ChEBI" id="CHEBI:456216"/>
        <dbReference type="EC" id="2.7.11.1"/>
    </reaction>
</comment>
<evidence type="ECO:0000256" key="17">
    <source>
        <dbReference type="ARBA" id="ARBA00023170"/>
    </source>
</evidence>
<dbReference type="OMA" id="MISEHTH"/>
<dbReference type="PANTHER" id="PTHR45974">
    <property type="entry name" value="RECEPTOR-LIKE PROTEIN 55"/>
    <property type="match status" value="1"/>
</dbReference>
<dbReference type="PANTHER" id="PTHR45974:SF255">
    <property type="entry name" value="PROTEIN KINASE DOMAIN-CONTAINING PROTEIN"/>
    <property type="match status" value="1"/>
</dbReference>
<comment type="catalytic activity">
    <reaction evidence="20">
        <text>L-seryl-[protein] + ATP = O-phospho-L-seryl-[protein] + ADP + H(+)</text>
        <dbReference type="Rhea" id="RHEA:17989"/>
        <dbReference type="Rhea" id="RHEA-COMP:9863"/>
        <dbReference type="Rhea" id="RHEA-COMP:11604"/>
        <dbReference type="ChEBI" id="CHEBI:15378"/>
        <dbReference type="ChEBI" id="CHEBI:29999"/>
        <dbReference type="ChEBI" id="CHEBI:30616"/>
        <dbReference type="ChEBI" id="CHEBI:83421"/>
        <dbReference type="ChEBI" id="CHEBI:456216"/>
        <dbReference type="EC" id="2.7.11.1"/>
    </reaction>
</comment>
<reference evidence="25" key="1">
    <citation type="submission" date="2021-03" db="EMBL/GenBank/DDBJ databases">
        <authorList>
            <consortium name="Genoscope - CEA"/>
            <person name="William W."/>
        </authorList>
    </citation>
    <scope>NUCLEOTIDE SEQUENCE</scope>
    <source>
        <strain evidence="25">Doubled-haploid Pahang</strain>
    </source>
</reference>
<gene>
    <name evidence="25" type="ORF">GSMUA_164170.1</name>
</gene>
<keyword evidence="9" id="KW-0812">Transmembrane</keyword>
<dbReference type="AlphaFoldDB" id="A0A804JHK4"/>
<dbReference type="InterPro" id="IPR011009">
    <property type="entry name" value="Kinase-like_dom_sf"/>
</dbReference>
<keyword evidence="8" id="KW-0808">Transferase</keyword>
<dbReference type="InParanoid" id="A0A804JHK4"/>
<evidence type="ECO:0000256" key="21">
    <source>
        <dbReference type="PROSITE-ProRule" id="PRU10141"/>
    </source>
</evidence>
<reference evidence="26" key="2">
    <citation type="submission" date="2021-05" db="UniProtKB">
        <authorList>
            <consortium name="EnsemblPlants"/>
        </authorList>
    </citation>
    <scope>IDENTIFICATION</scope>
    <source>
        <strain evidence="26">subsp. malaccensis</strain>
    </source>
</reference>
<evidence type="ECO:0000256" key="19">
    <source>
        <dbReference type="ARBA" id="ARBA00047899"/>
    </source>
</evidence>
<evidence type="ECO:0000256" key="1">
    <source>
        <dbReference type="ARBA" id="ARBA00004162"/>
    </source>
</evidence>
<dbReference type="Pfam" id="PF13516">
    <property type="entry name" value="LRR_6"/>
    <property type="match status" value="1"/>
</dbReference>
<dbReference type="SMART" id="SM00220">
    <property type="entry name" value="S_TKc"/>
    <property type="match status" value="1"/>
</dbReference>
<dbReference type="Pfam" id="PF00069">
    <property type="entry name" value="Pkinase"/>
    <property type="match status" value="1"/>
</dbReference>
<feature type="signal peptide" evidence="23">
    <location>
        <begin position="1"/>
        <end position="24"/>
    </location>
</feature>
<dbReference type="PROSITE" id="PS50011">
    <property type="entry name" value="PROTEIN_KINASE_DOM"/>
    <property type="match status" value="1"/>
</dbReference>
<dbReference type="FunFam" id="1.10.510.10:FF:000388">
    <property type="entry name" value="Leucine-rich repeat receptor-like tyrosine-protein kinase PXC3"/>
    <property type="match status" value="1"/>
</dbReference>
<keyword evidence="18" id="KW-0325">Glycoprotein</keyword>
<evidence type="ECO:0000256" key="3">
    <source>
        <dbReference type="ARBA" id="ARBA00008684"/>
    </source>
</evidence>
<evidence type="ECO:0000256" key="4">
    <source>
        <dbReference type="ARBA" id="ARBA00012513"/>
    </source>
</evidence>
<dbReference type="SMART" id="SM00369">
    <property type="entry name" value="LRR_TYP"/>
    <property type="match status" value="7"/>
</dbReference>
<dbReference type="GO" id="GO:0009755">
    <property type="term" value="P:hormone-mediated signaling pathway"/>
    <property type="evidence" value="ECO:0000318"/>
    <property type="project" value="GO_Central"/>
</dbReference>
<evidence type="ECO:0000256" key="14">
    <source>
        <dbReference type="ARBA" id="ARBA00022840"/>
    </source>
</evidence>
<comment type="subcellular location">
    <subcellularLocation>
        <location evidence="1">Cell membrane</location>
        <topology evidence="1">Single-pass membrane protein</topology>
    </subcellularLocation>
    <subcellularLocation>
        <location evidence="2">Membrane</location>
        <topology evidence="2">Single-pass type I membrane protein</topology>
    </subcellularLocation>
</comment>
<proteinExistence type="inferred from homology"/>
<evidence type="ECO:0000256" key="23">
    <source>
        <dbReference type="SAM" id="SignalP"/>
    </source>
</evidence>